<dbReference type="GO" id="GO:0008270">
    <property type="term" value="F:zinc ion binding"/>
    <property type="evidence" value="ECO:0007669"/>
    <property type="project" value="UniProtKB-KW"/>
</dbReference>
<proteinExistence type="inferred from homology"/>
<feature type="domain" description="C2H2-type" evidence="12">
    <location>
        <begin position="414"/>
        <end position="442"/>
    </location>
</feature>
<evidence type="ECO:0000256" key="8">
    <source>
        <dbReference type="ARBA" id="ARBA00023163"/>
    </source>
</evidence>
<feature type="domain" description="C2H2-type" evidence="12">
    <location>
        <begin position="186"/>
        <end position="213"/>
    </location>
</feature>
<dbReference type="InterPro" id="IPR050527">
    <property type="entry name" value="Snail/Krueppel_Znf"/>
</dbReference>
<feature type="domain" description="C2H2-type" evidence="12">
    <location>
        <begin position="158"/>
        <end position="185"/>
    </location>
</feature>
<dbReference type="GO" id="GO:0003682">
    <property type="term" value="F:chromatin binding"/>
    <property type="evidence" value="ECO:0007669"/>
    <property type="project" value="UniProtKB-ARBA"/>
</dbReference>
<dbReference type="PROSITE" id="PS50157">
    <property type="entry name" value="ZINC_FINGER_C2H2_2"/>
    <property type="match status" value="11"/>
</dbReference>
<name>A0A8J2RK63_9CRUS</name>
<gene>
    <name evidence="13" type="ORF">DGAL_LOCUS9452</name>
</gene>
<dbReference type="SMART" id="SM00355">
    <property type="entry name" value="ZnF_C2H2"/>
    <property type="match status" value="11"/>
</dbReference>
<dbReference type="PANTHER" id="PTHR24388:SF54">
    <property type="entry name" value="PROTEIN ESCARGOT"/>
    <property type="match status" value="1"/>
</dbReference>
<feature type="domain" description="C2H2-type" evidence="12">
    <location>
        <begin position="244"/>
        <end position="272"/>
    </location>
</feature>
<dbReference type="InterPro" id="IPR036236">
    <property type="entry name" value="Znf_C2H2_sf"/>
</dbReference>
<comment type="similarity">
    <text evidence="10">Belongs to the snail C2H2-type zinc-finger protein family.</text>
</comment>
<keyword evidence="3" id="KW-0677">Repeat</keyword>
<keyword evidence="14" id="KW-1185">Reference proteome</keyword>
<keyword evidence="6" id="KW-0805">Transcription regulation</keyword>
<accession>A0A8J2RK63</accession>
<feature type="domain" description="C2H2-type" evidence="12">
    <location>
        <begin position="504"/>
        <end position="531"/>
    </location>
</feature>
<feature type="domain" description="C2H2-type" evidence="12">
    <location>
        <begin position="476"/>
        <end position="503"/>
    </location>
</feature>
<evidence type="ECO:0000256" key="10">
    <source>
        <dbReference type="ARBA" id="ARBA00037948"/>
    </source>
</evidence>
<feature type="domain" description="C2H2-type" evidence="12">
    <location>
        <begin position="214"/>
        <end position="242"/>
    </location>
</feature>
<feature type="domain" description="C2H2-type" evidence="12">
    <location>
        <begin position="445"/>
        <end position="475"/>
    </location>
</feature>
<dbReference type="GO" id="GO:0005634">
    <property type="term" value="C:nucleus"/>
    <property type="evidence" value="ECO:0007669"/>
    <property type="project" value="UniProtKB-SubCell"/>
</dbReference>
<evidence type="ECO:0000256" key="1">
    <source>
        <dbReference type="ARBA" id="ARBA00004123"/>
    </source>
</evidence>
<evidence type="ECO:0000259" key="12">
    <source>
        <dbReference type="PROSITE" id="PS50157"/>
    </source>
</evidence>
<organism evidence="13 14">
    <name type="scientific">Daphnia galeata</name>
    <dbReference type="NCBI Taxonomy" id="27404"/>
    <lineage>
        <taxon>Eukaryota</taxon>
        <taxon>Metazoa</taxon>
        <taxon>Ecdysozoa</taxon>
        <taxon>Arthropoda</taxon>
        <taxon>Crustacea</taxon>
        <taxon>Branchiopoda</taxon>
        <taxon>Diplostraca</taxon>
        <taxon>Cladocera</taxon>
        <taxon>Anomopoda</taxon>
        <taxon>Daphniidae</taxon>
        <taxon>Daphnia</taxon>
    </lineage>
</organism>
<dbReference type="SUPFAM" id="SSF57667">
    <property type="entry name" value="beta-beta-alpha zinc fingers"/>
    <property type="match status" value="5"/>
</dbReference>
<dbReference type="Pfam" id="PF00096">
    <property type="entry name" value="zf-C2H2"/>
    <property type="match status" value="7"/>
</dbReference>
<sequence>MESINEFDSVSSNVNTIILTLPTALNDDDQPSNSEIMRSECGQFFLVTYDSTNKIISKHQINLQINTEECLELKCSDGVDDGSVLTGQITVLNPQVDSQLTPLPDQIDDGCQAGDALQLAMHEIDCDTDLLEPVSYEIKLAAFNAMIPSGENEEQTELSCAICAKVYNRKYELKSHLSRHFGLNIFLCPVCGRQFSHSSNLSRHLRIHSGAKPYKCKDCGRRFNQANSLHTHRAYIHADHSEKHSCPLCGRLYKTLQLLKRHCKINHQDENVDLSVPSSVMAKRQFYCSDCGESFSQKSLLVKHKGAEHAVMPAPEEIQLIDIVATRESPCNDVQLFDAMDSIDSMLREIQDGNNAPIRMDLVIPKVTDTVSQTIEDVIDKINKFICFECGKQFHRYMSYKQHWGVHETSLRKFDCKECGMAFAWKSTYVKHTMQFHSSEPPVILSCSKPDCGKEYKSLSQLQEHIKRDHQMIRRFSCEACNKQFYKAHDLLVHKRTHSKEKPYMCGTCGKSFSHISHVIRHEKSHNNIRPHTCPICHKSFTQATVLRAHRKKKCPDPIANIPNKESETMKSVI</sequence>
<keyword evidence="2" id="KW-0479">Metal-binding</keyword>
<dbReference type="AlphaFoldDB" id="A0A8J2RK63"/>
<dbReference type="FunFam" id="3.30.160.60:FF:000690">
    <property type="entry name" value="Zinc finger protein 354C"/>
    <property type="match status" value="1"/>
</dbReference>
<dbReference type="OrthoDB" id="6077919at2759"/>
<evidence type="ECO:0000256" key="2">
    <source>
        <dbReference type="ARBA" id="ARBA00022723"/>
    </source>
</evidence>
<dbReference type="FunFam" id="3.30.160.60:FF:000099">
    <property type="entry name" value="Zinc finger protein 79"/>
    <property type="match status" value="1"/>
</dbReference>
<evidence type="ECO:0000256" key="5">
    <source>
        <dbReference type="ARBA" id="ARBA00022833"/>
    </source>
</evidence>
<dbReference type="Gene3D" id="3.30.160.60">
    <property type="entry name" value="Classic Zinc Finger"/>
    <property type="match status" value="7"/>
</dbReference>
<feature type="domain" description="C2H2-type" evidence="12">
    <location>
        <begin position="532"/>
        <end position="552"/>
    </location>
</feature>
<evidence type="ECO:0000256" key="7">
    <source>
        <dbReference type="ARBA" id="ARBA00023125"/>
    </source>
</evidence>
<evidence type="ECO:0000256" key="6">
    <source>
        <dbReference type="ARBA" id="ARBA00023015"/>
    </source>
</evidence>
<feature type="domain" description="C2H2-type" evidence="12">
    <location>
        <begin position="286"/>
        <end position="310"/>
    </location>
</feature>
<keyword evidence="9" id="KW-0539">Nucleus</keyword>
<dbReference type="PANTHER" id="PTHR24388">
    <property type="entry name" value="ZINC FINGER PROTEIN"/>
    <property type="match status" value="1"/>
</dbReference>
<evidence type="ECO:0000313" key="13">
    <source>
        <dbReference type="EMBL" id="CAH0106298.1"/>
    </source>
</evidence>
<dbReference type="GO" id="GO:0000981">
    <property type="term" value="F:DNA-binding transcription factor activity, RNA polymerase II-specific"/>
    <property type="evidence" value="ECO:0007669"/>
    <property type="project" value="TreeGrafter"/>
</dbReference>
<dbReference type="FunFam" id="3.30.160.60:FF:000287">
    <property type="entry name" value="PR domain zinc finger protein 10"/>
    <property type="match status" value="1"/>
</dbReference>
<reference evidence="13" key="1">
    <citation type="submission" date="2021-11" db="EMBL/GenBank/DDBJ databases">
        <authorList>
            <person name="Schell T."/>
        </authorList>
    </citation>
    <scope>NUCLEOTIDE SEQUENCE</scope>
    <source>
        <strain evidence="13">M5</strain>
    </source>
</reference>
<evidence type="ECO:0000256" key="9">
    <source>
        <dbReference type="ARBA" id="ARBA00023242"/>
    </source>
</evidence>
<evidence type="ECO:0000256" key="4">
    <source>
        <dbReference type="ARBA" id="ARBA00022771"/>
    </source>
</evidence>
<comment type="caution">
    <text evidence="13">The sequence shown here is derived from an EMBL/GenBank/DDBJ whole genome shotgun (WGS) entry which is preliminary data.</text>
</comment>
<keyword evidence="8" id="KW-0804">Transcription</keyword>
<dbReference type="PROSITE" id="PS00028">
    <property type="entry name" value="ZINC_FINGER_C2H2_1"/>
    <property type="match status" value="9"/>
</dbReference>
<feature type="domain" description="C2H2-type" evidence="12">
    <location>
        <begin position="385"/>
        <end position="407"/>
    </location>
</feature>
<dbReference type="Proteomes" id="UP000789390">
    <property type="component" value="Unassembled WGS sequence"/>
</dbReference>
<evidence type="ECO:0000313" key="14">
    <source>
        <dbReference type="Proteomes" id="UP000789390"/>
    </source>
</evidence>
<dbReference type="GO" id="GO:0000978">
    <property type="term" value="F:RNA polymerase II cis-regulatory region sequence-specific DNA binding"/>
    <property type="evidence" value="ECO:0007669"/>
    <property type="project" value="TreeGrafter"/>
</dbReference>
<keyword evidence="5" id="KW-0862">Zinc</keyword>
<comment type="subcellular location">
    <subcellularLocation>
        <location evidence="1">Nucleus</location>
    </subcellularLocation>
</comment>
<evidence type="ECO:0000256" key="3">
    <source>
        <dbReference type="ARBA" id="ARBA00022737"/>
    </source>
</evidence>
<keyword evidence="4 11" id="KW-0863">Zinc-finger</keyword>
<protein>
    <recommendedName>
        <fullName evidence="12">C2H2-type domain-containing protein</fullName>
    </recommendedName>
</protein>
<keyword evidence="7" id="KW-0238">DNA-binding</keyword>
<dbReference type="EMBL" id="CAKKLH010000223">
    <property type="protein sequence ID" value="CAH0106298.1"/>
    <property type="molecule type" value="Genomic_DNA"/>
</dbReference>
<evidence type="ECO:0000256" key="11">
    <source>
        <dbReference type="PROSITE-ProRule" id="PRU00042"/>
    </source>
</evidence>
<dbReference type="InterPro" id="IPR013087">
    <property type="entry name" value="Znf_C2H2_type"/>
</dbReference>
<dbReference type="FunFam" id="3.30.160.60:FF:000446">
    <property type="entry name" value="Zinc finger protein"/>
    <property type="match status" value="1"/>
</dbReference>